<proteinExistence type="predicted"/>
<reference evidence="3" key="2">
    <citation type="submission" date="2021-04" db="EMBL/GenBank/DDBJ databases">
        <title>Melanchra picta nucleopolyhedrovirus is an isolate of species Mamestra configurata nucleopolyhedrovirus A.</title>
        <authorList>
            <person name="Harrison R.L."/>
            <person name="Rowley D.L."/>
        </authorList>
    </citation>
    <scope>NUCLEOTIDE SEQUENCE</scope>
    <source>
        <strain evidence="2">185</strain>
        <strain evidence="3">600</strain>
    </source>
</reference>
<evidence type="ECO:0000313" key="2">
    <source>
        <dbReference type="EMBL" id="UVZ34916.1"/>
    </source>
</evidence>
<keyword evidence="1" id="KW-0472">Membrane</keyword>
<dbReference type="InterPro" id="IPR009903">
    <property type="entry name" value="AcMNPV_AC110"/>
</dbReference>
<name>A0AA49CJG3_NPVMC</name>
<dbReference type="EMBL" id="MW892741">
    <property type="protein sequence ID" value="UVZ35087.1"/>
    <property type="molecule type" value="Genomic_DNA"/>
</dbReference>
<feature type="transmembrane region" description="Helical" evidence="1">
    <location>
        <begin position="6"/>
        <end position="24"/>
    </location>
</feature>
<evidence type="ECO:0000256" key="1">
    <source>
        <dbReference type="SAM" id="Phobius"/>
    </source>
</evidence>
<reference evidence="3" key="1">
    <citation type="journal article" date="1968" name="J. Invertebr. Pathol.">
        <title>A previously undescribed polyhedrosis of the zebra caterpillar, Ceramica picta.</title>
        <authorList>
            <person name="Adams J.R."/>
            <person name="Wallis R.L."/>
            <person name="Wilcox T.A."/>
            <person name="Faust R.M."/>
        </authorList>
    </citation>
    <scope>NUCLEOTIDE SEQUENCE</scope>
    <source>
        <strain evidence="2">185</strain>
        <strain evidence="3">600</strain>
    </source>
</reference>
<sequence>MIIYATLLVVIFIVCTVVLLTLRLNKFQLKELLYYQYNYIPEPLLSVVKVHSLKNDMLI</sequence>
<keyword evidence="1" id="KW-1133">Transmembrane helix</keyword>
<organism evidence="3">
    <name type="scientific">Melanchra picta nucleopolyhedrovirus</name>
    <dbReference type="NCBI Taxonomy" id="2975247"/>
    <lineage>
        <taxon>Viruses</taxon>
        <taxon>Viruses incertae sedis</taxon>
        <taxon>Naldaviricetes</taxon>
        <taxon>Lefavirales</taxon>
        <taxon>Baculoviridae</taxon>
        <taxon>Alphabaculovirus</taxon>
        <taxon>Alphabaculovirus maconfiguratae</taxon>
    </lineage>
</organism>
<protein>
    <submittedName>
        <fullName evidence="3">PIF-7</fullName>
    </submittedName>
</protein>
<dbReference type="Pfam" id="PF07280">
    <property type="entry name" value="Ac110_PIF"/>
    <property type="match status" value="1"/>
</dbReference>
<keyword evidence="1" id="KW-0812">Transmembrane</keyword>
<accession>A0AA49CJG3</accession>
<evidence type="ECO:0000313" key="3">
    <source>
        <dbReference type="EMBL" id="UVZ35087.1"/>
    </source>
</evidence>
<dbReference type="EMBL" id="MW892740">
    <property type="protein sequence ID" value="UVZ34916.1"/>
    <property type="molecule type" value="Genomic_DNA"/>
</dbReference>